<feature type="signal peptide" evidence="1">
    <location>
        <begin position="1"/>
        <end position="24"/>
    </location>
</feature>
<evidence type="ECO:0000256" key="1">
    <source>
        <dbReference type="SAM" id="SignalP"/>
    </source>
</evidence>
<organism evidence="2 3">
    <name type="scientific">Zancudomyces culisetae</name>
    <name type="common">Gut fungus</name>
    <name type="synonym">Smittium culisetae</name>
    <dbReference type="NCBI Taxonomy" id="1213189"/>
    <lineage>
        <taxon>Eukaryota</taxon>
        <taxon>Fungi</taxon>
        <taxon>Fungi incertae sedis</taxon>
        <taxon>Zoopagomycota</taxon>
        <taxon>Kickxellomycotina</taxon>
        <taxon>Harpellomycetes</taxon>
        <taxon>Harpellales</taxon>
        <taxon>Legeriomycetaceae</taxon>
        <taxon>Zancudomyces</taxon>
    </lineage>
</organism>
<gene>
    <name evidence="2" type="ORF">AX774_g415</name>
</gene>
<reference evidence="3" key="1">
    <citation type="submission" date="2017-01" db="EMBL/GenBank/DDBJ databases">
        <authorList>
            <person name="Wang Y."/>
            <person name="White M."/>
            <person name="Kvist S."/>
            <person name="Moncalvo J.-M."/>
        </authorList>
    </citation>
    <scope>NUCLEOTIDE SEQUENCE [LARGE SCALE GENOMIC DNA]</scope>
    <source>
        <strain evidence="3">COL-18-3</strain>
    </source>
</reference>
<comment type="caution">
    <text evidence="2">The sequence shown here is derived from an EMBL/GenBank/DDBJ whole genome shotgun (WGS) entry which is preliminary data.</text>
</comment>
<sequence length="104" mass="11059">MFNLSKIIPLAVLFLIYIVATVSAQGGGDVDVKESSQDAATPETTAAEEIEEAISHAAVDATSAFHAHVEPSVATETEDKYAAAYVNNRSFTSVLAVKLNKRAY</sequence>
<proteinExistence type="predicted"/>
<evidence type="ECO:0000313" key="2">
    <source>
        <dbReference type="EMBL" id="OMH86034.1"/>
    </source>
</evidence>
<dbReference type="EMBL" id="LSSK01000021">
    <property type="protein sequence ID" value="OMH86034.1"/>
    <property type="molecule type" value="Genomic_DNA"/>
</dbReference>
<name>A0A1R1PYM4_ZANCU</name>
<dbReference type="AlphaFoldDB" id="A0A1R1PYM4"/>
<evidence type="ECO:0000313" key="3">
    <source>
        <dbReference type="Proteomes" id="UP000188320"/>
    </source>
</evidence>
<accession>A0A1R1PYM4</accession>
<keyword evidence="3" id="KW-1185">Reference proteome</keyword>
<dbReference type="Proteomes" id="UP000188320">
    <property type="component" value="Unassembled WGS sequence"/>
</dbReference>
<protein>
    <submittedName>
        <fullName evidence="2">Uncharacterized protein</fullName>
    </submittedName>
</protein>
<keyword evidence="1" id="KW-0732">Signal</keyword>
<feature type="chain" id="PRO_5012797062" evidence="1">
    <location>
        <begin position="25"/>
        <end position="104"/>
    </location>
</feature>